<dbReference type="PANTHER" id="PTHR31286:SF167">
    <property type="entry name" value="OS09G0268800 PROTEIN"/>
    <property type="match status" value="1"/>
</dbReference>
<reference evidence="3 4" key="1">
    <citation type="submission" date="2024-01" db="EMBL/GenBank/DDBJ databases">
        <title>The complete chloroplast genome sequence of Lithospermum erythrorhizon: insights into the phylogenetic relationship among Boraginaceae species and the maternal lineages of purple gromwells.</title>
        <authorList>
            <person name="Okada T."/>
            <person name="Watanabe K."/>
        </authorList>
    </citation>
    <scope>NUCLEOTIDE SEQUENCE [LARGE SCALE GENOMIC DNA]</scope>
</reference>
<dbReference type="Proteomes" id="UP001454036">
    <property type="component" value="Unassembled WGS sequence"/>
</dbReference>
<name>A0AAV3NTP9_LITER</name>
<evidence type="ECO:0000313" key="4">
    <source>
        <dbReference type="Proteomes" id="UP001454036"/>
    </source>
</evidence>
<feature type="domain" description="DUF4283" evidence="2">
    <location>
        <begin position="3"/>
        <end position="59"/>
    </location>
</feature>
<dbReference type="InterPro" id="IPR040256">
    <property type="entry name" value="At4g02000-like"/>
</dbReference>
<evidence type="ECO:0000256" key="1">
    <source>
        <dbReference type="SAM" id="MobiDB-lite"/>
    </source>
</evidence>
<comment type="caution">
    <text evidence="3">The sequence shown here is derived from an EMBL/GenBank/DDBJ whole genome shotgun (WGS) entry which is preliminary data.</text>
</comment>
<sequence length="240" mass="27363">MLSLWGGNERVHILDMGSNLFRFSFNGDVQMNRVLQGEPWLFDGSAILLRKWASEMSVENVVLEKLPCWVLIWNLPFEYIDAEIGRAMGTHIREVLEVDTRSIEQDQGSDKFNNEAQKIIHMNKYDSWMLVHGERRLQVRCKDARRVADRHDAEGIGDSNDRWQKGSSGIENSLMLRRWCLGEGKQCMRGWETVATRGIQISMMFRSSREGRGREHGDDGSITGGVGKGKSVELKAFSSV</sequence>
<dbReference type="Pfam" id="PF14111">
    <property type="entry name" value="DUF4283"/>
    <property type="match status" value="1"/>
</dbReference>
<dbReference type="PANTHER" id="PTHR31286">
    <property type="entry name" value="GLYCINE-RICH CELL WALL STRUCTURAL PROTEIN 1.8-LIKE"/>
    <property type="match status" value="1"/>
</dbReference>
<feature type="region of interest" description="Disordered" evidence="1">
    <location>
        <begin position="207"/>
        <end position="227"/>
    </location>
</feature>
<dbReference type="InterPro" id="IPR025558">
    <property type="entry name" value="DUF4283"/>
</dbReference>
<feature type="compositionally biased region" description="Basic and acidic residues" evidence="1">
    <location>
        <begin position="207"/>
        <end position="219"/>
    </location>
</feature>
<proteinExistence type="predicted"/>
<organism evidence="3 4">
    <name type="scientific">Lithospermum erythrorhizon</name>
    <name type="common">Purple gromwell</name>
    <name type="synonym">Lithospermum officinale var. erythrorhizon</name>
    <dbReference type="NCBI Taxonomy" id="34254"/>
    <lineage>
        <taxon>Eukaryota</taxon>
        <taxon>Viridiplantae</taxon>
        <taxon>Streptophyta</taxon>
        <taxon>Embryophyta</taxon>
        <taxon>Tracheophyta</taxon>
        <taxon>Spermatophyta</taxon>
        <taxon>Magnoliopsida</taxon>
        <taxon>eudicotyledons</taxon>
        <taxon>Gunneridae</taxon>
        <taxon>Pentapetalae</taxon>
        <taxon>asterids</taxon>
        <taxon>lamiids</taxon>
        <taxon>Boraginales</taxon>
        <taxon>Boraginaceae</taxon>
        <taxon>Boraginoideae</taxon>
        <taxon>Lithospermeae</taxon>
        <taxon>Lithospermum</taxon>
    </lineage>
</organism>
<dbReference type="EMBL" id="BAABME010000374">
    <property type="protein sequence ID" value="GAA0142217.1"/>
    <property type="molecule type" value="Genomic_DNA"/>
</dbReference>
<gene>
    <name evidence="3" type="ORF">LIER_03166</name>
</gene>
<evidence type="ECO:0000259" key="2">
    <source>
        <dbReference type="Pfam" id="PF14111"/>
    </source>
</evidence>
<keyword evidence="4" id="KW-1185">Reference proteome</keyword>
<dbReference type="AlphaFoldDB" id="A0AAV3NTP9"/>
<evidence type="ECO:0000313" key="3">
    <source>
        <dbReference type="EMBL" id="GAA0142217.1"/>
    </source>
</evidence>
<accession>A0AAV3NTP9</accession>
<protein>
    <recommendedName>
        <fullName evidence="2">DUF4283 domain-containing protein</fullName>
    </recommendedName>
</protein>